<evidence type="ECO:0000256" key="1">
    <source>
        <dbReference type="SAM" id="SignalP"/>
    </source>
</evidence>
<reference evidence="2" key="1">
    <citation type="submission" date="2012-12" db="EMBL/GenBank/DDBJ databases">
        <title>Identification and characterization of a phenylalanine ammonia-lyase gene family in Isatis indigotica Fort.</title>
        <authorList>
            <person name="Liu Q."/>
            <person name="Chen J."/>
            <person name="Zhou X."/>
            <person name="Di P."/>
            <person name="Xiao Y."/>
            <person name="Xuan H."/>
            <person name="Zhang L."/>
            <person name="Chen W."/>
        </authorList>
    </citation>
    <scope>NUCLEOTIDE SEQUENCE</scope>
    <source>
        <tissue evidence="2">Salivary gland</tissue>
    </source>
</reference>
<keyword evidence="2" id="KW-0482">Metalloprotease</keyword>
<feature type="chain" id="PRO_5005515905" evidence="1">
    <location>
        <begin position="17"/>
        <end position="116"/>
    </location>
</feature>
<keyword evidence="2" id="KW-0645">Protease</keyword>
<evidence type="ECO:0000313" key="2">
    <source>
        <dbReference type="EMBL" id="JAA65946.1"/>
    </source>
</evidence>
<feature type="signal peptide" evidence="1">
    <location>
        <begin position="1"/>
        <end position="16"/>
    </location>
</feature>
<keyword evidence="2" id="KW-0378">Hydrolase</keyword>
<name>A0A0K8R4G3_IXORI</name>
<dbReference type="GO" id="GO:0008237">
    <property type="term" value="F:metallopeptidase activity"/>
    <property type="evidence" value="ECO:0007669"/>
    <property type="project" value="UniProtKB-KW"/>
</dbReference>
<accession>A0A0K8R4G3</accession>
<sequence length="116" mass="13163">MYLTALIIVSIAPAHAGDVPTSYVVYPILIESRSDSSQGAVQVTEDYIINLEESSVLGENLFFTDTLNGVVTHELEGYLNFTHGIKPLRINDRSGRIPHKYFPFRSLRERLILRRE</sequence>
<dbReference type="GO" id="GO:0006508">
    <property type="term" value="P:proteolysis"/>
    <property type="evidence" value="ECO:0007669"/>
    <property type="project" value="UniProtKB-KW"/>
</dbReference>
<protein>
    <submittedName>
        <fullName evidence="2">Putative metalloprotease</fullName>
    </submittedName>
</protein>
<dbReference type="AlphaFoldDB" id="A0A0K8R4G3"/>
<proteinExistence type="evidence at transcript level"/>
<keyword evidence="1" id="KW-0732">Signal</keyword>
<dbReference type="EMBL" id="GADI01007862">
    <property type="protein sequence ID" value="JAA65946.1"/>
    <property type="molecule type" value="mRNA"/>
</dbReference>
<organism evidence="2">
    <name type="scientific">Ixodes ricinus</name>
    <name type="common">Common tick</name>
    <name type="synonym">Acarus ricinus</name>
    <dbReference type="NCBI Taxonomy" id="34613"/>
    <lineage>
        <taxon>Eukaryota</taxon>
        <taxon>Metazoa</taxon>
        <taxon>Ecdysozoa</taxon>
        <taxon>Arthropoda</taxon>
        <taxon>Chelicerata</taxon>
        <taxon>Arachnida</taxon>
        <taxon>Acari</taxon>
        <taxon>Parasitiformes</taxon>
        <taxon>Ixodida</taxon>
        <taxon>Ixodoidea</taxon>
        <taxon>Ixodidae</taxon>
        <taxon>Ixodinae</taxon>
        <taxon>Ixodes</taxon>
    </lineage>
</organism>